<dbReference type="Gene3D" id="3.40.50.720">
    <property type="entry name" value="NAD(P)-binding Rossmann-like Domain"/>
    <property type="match status" value="1"/>
</dbReference>
<organism evidence="3 4">
    <name type="scientific">Rubrobacter xylanophilus (strain DSM 9941 / JCM 11954 / NBRC 16129 / PRD-1)</name>
    <dbReference type="NCBI Taxonomy" id="266117"/>
    <lineage>
        <taxon>Bacteria</taxon>
        <taxon>Bacillati</taxon>
        <taxon>Actinomycetota</taxon>
        <taxon>Rubrobacteria</taxon>
        <taxon>Rubrobacterales</taxon>
        <taxon>Rubrobacteraceae</taxon>
        <taxon>Rubrobacter</taxon>
    </lineage>
</organism>
<dbReference type="STRING" id="266117.Rxyl_1273"/>
<accession>Q1AWJ1</accession>
<evidence type="ECO:0000313" key="3">
    <source>
        <dbReference type="EMBL" id="ABG04237.1"/>
    </source>
</evidence>
<dbReference type="HOGENOM" id="CLU_046525_3_2_11"/>
<reference evidence="3 4" key="1">
    <citation type="submission" date="2006-06" db="EMBL/GenBank/DDBJ databases">
        <title>Complete sequence of Rubrobacter xylanophilus DSM 9941.</title>
        <authorList>
            <consortium name="US DOE Joint Genome Institute"/>
            <person name="Copeland A."/>
            <person name="Lucas S."/>
            <person name="Lapidus A."/>
            <person name="Barry K."/>
            <person name="Detter J.C."/>
            <person name="Glavina del Rio T."/>
            <person name="Hammon N."/>
            <person name="Israni S."/>
            <person name="Dalin E."/>
            <person name="Tice H."/>
            <person name="Pitluck S."/>
            <person name="Munk A.C."/>
            <person name="Brettin T."/>
            <person name="Bruce D."/>
            <person name="Han C."/>
            <person name="Tapia R."/>
            <person name="Gilna P."/>
            <person name="Schmutz J."/>
            <person name="Larimer F."/>
            <person name="Land M."/>
            <person name="Hauser L."/>
            <person name="Kyrpides N."/>
            <person name="Lykidis A."/>
            <person name="da Costa M.S."/>
            <person name="Rainey F.A."/>
            <person name="Empadinhas N."/>
            <person name="Jolivet E."/>
            <person name="Battista J.R."/>
            <person name="Richardson P."/>
        </authorList>
    </citation>
    <scope>NUCLEOTIDE SEQUENCE [LARGE SCALE GENOMIC DNA]</scope>
    <source>
        <strain evidence="4">DSM 9941 / NBRC 16129 / PRD-1</strain>
    </source>
</reference>
<proteinExistence type="predicted"/>
<dbReference type="PhylomeDB" id="Q1AWJ1"/>
<dbReference type="GO" id="GO:0008324">
    <property type="term" value="F:monoatomic cation transmembrane transporter activity"/>
    <property type="evidence" value="ECO:0007669"/>
    <property type="project" value="InterPro"/>
</dbReference>
<dbReference type="AlphaFoldDB" id="Q1AWJ1"/>
<dbReference type="InterPro" id="IPR036721">
    <property type="entry name" value="RCK_C_sf"/>
</dbReference>
<evidence type="ECO:0000259" key="1">
    <source>
        <dbReference type="PROSITE" id="PS51201"/>
    </source>
</evidence>
<dbReference type="eggNOG" id="COG0569">
    <property type="taxonomic scope" value="Bacteria"/>
</dbReference>
<feature type="domain" description="RCK C-terminal" evidence="2">
    <location>
        <begin position="137"/>
        <end position="221"/>
    </location>
</feature>
<dbReference type="PANTHER" id="PTHR43833:SF7">
    <property type="entry name" value="KTR SYSTEM POTASSIUM UPTAKE PROTEIN C"/>
    <property type="match status" value="1"/>
</dbReference>
<evidence type="ECO:0000259" key="2">
    <source>
        <dbReference type="PROSITE" id="PS51202"/>
    </source>
</evidence>
<dbReference type="SUPFAM" id="SSF51735">
    <property type="entry name" value="NAD(P)-binding Rossmann-fold domains"/>
    <property type="match status" value="1"/>
</dbReference>
<evidence type="ECO:0000313" key="4">
    <source>
        <dbReference type="Proteomes" id="UP000006637"/>
    </source>
</evidence>
<dbReference type="InterPro" id="IPR003148">
    <property type="entry name" value="RCK_N"/>
</dbReference>
<dbReference type="PANTHER" id="PTHR43833">
    <property type="entry name" value="POTASSIUM CHANNEL PROTEIN 2-RELATED-RELATED"/>
    <property type="match status" value="1"/>
</dbReference>
<dbReference type="PROSITE" id="PS51201">
    <property type="entry name" value="RCK_N"/>
    <property type="match status" value="1"/>
</dbReference>
<protein>
    <submittedName>
        <fullName evidence="3">TrkA-N</fullName>
    </submittedName>
</protein>
<dbReference type="Pfam" id="PF02080">
    <property type="entry name" value="TrkA_C"/>
    <property type="match status" value="1"/>
</dbReference>
<dbReference type="InterPro" id="IPR050721">
    <property type="entry name" value="Trk_Ktr_HKT_K-transport"/>
</dbReference>
<name>Q1AWJ1_RUBXD</name>
<dbReference type="Gene3D" id="3.30.70.1450">
    <property type="entry name" value="Regulator of K+ conductance, C-terminal domain"/>
    <property type="match status" value="1"/>
</dbReference>
<dbReference type="GO" id="GO:0006813">
    <property type="term" value="P:potassium ion transport"/>
    <property type="evidence" value="ECO:0007669"/>
    <property type="project" value="InterPro"/>
</dbReference>
<feature type="domain" description="RCK N-terminal" evidence="1">
    <location>
        <begin position="2"/>
        <end position="120"/>
    </location>
</feature>
<dbReference type="InterPro" id="IPR006037">
    <property type="entry name" value="RCK_C"/>
</dbReference>
<dbReference type="EMBL" id="CP000386">
    <property type="protein sequence ID" value="ABG04237.1"/>
    <property type="molecule type" value="Genomic_DNA"/>
</dbReference>
<keyword evidence="4" id="KW-1185">Reference proteome</keyword>
<gene>
    <name evidence="3" type="ordered locus">Rxyl_1273</name>
</gene>
<dbReference type="PROSITE" id="PS51202">
    <property type="entry name" value="RCK_C"/>
    <property type="match status" value="1"/>
</dbReference>
<dbReference type="InterPro" id="IPR036291">
    <property type="entry name" value="NAD(P)-bd_dom_sf"/>
</dbReference>
<dbReference type="KEGG" id="rxy:Rxyl_1273"/>
<sequence>MSRQFAVIGLGRVGASMVETLLSLDHDVLGIDRDRDLVQELSGELPRAELVVADATEAPTLRDLNLEQFDGAAVTIGEDLEASILSAAVLKEIGVPFVVARAASGLHARILRQIGADRVIEVEREMGEQLARVMSAPAVLDYVRLGEEEALVEARVPEEWSGKTLGELELARREGLTVVALRKGDGRWRIPHGDTTLEAGDTVVVGGTRQHLDRSALLRAGRGG</sequence>
<dbReference type="OrthoDB" id="9776294at2"/>
<dbReference type="Proteomes" id="UP000006637">
    <property type="component" value="Chromosome"/>
</dbReference>
<dbReference type="SUPFAM" id="SSF116726">
    <property type="entry name" value="TrkA C-terminal domain-like"/>
    <property type="match status" value="1"/>
</dbReference>
<dbReference type="RefSeq" id="WP_011564254.1">
    <property type="nucleotide sequence ID" value="NC_008148.1"/>
</dbReference>
<dbReference type="Pfam" id="PF02254">
    <property type="entry name" value="TrkA_N"/>
    <property type="match status" value="1"/>
</dbReference>